<name>A0AAV1T2N9_9STRA</name>
<gene>
    <name evidence="1" type="ORF">PM001_LOCUS543</name>
</gene>
<dbReference type="Proteomes" id="UP001162060">
    <property type="component" value="Unassembled WGS sequence"/>
</dbReference>
<organism evidence="1 2">
    <name type="scientific">Peronospora matthiolae</name>
    <dbReference type="NCBI Taxonomy" id="2874970"/>
    <lineage>
        <taxon>Eukaryota</taxon>
        <taxon>Sar</taxon>
        <taxon>Stramenopiles</taxon>
        <taxon>Oomycota</taxon>
        <taxon>Peronosporomycetes</taxon>
        <taxon>Peronosporales</taxon>
        <taxon>Peronosporaceae</taxon>
        <taxon>Peronospora</taxon>
    </lineage>
</organism>
<protein>
    <submittedName>
        <fullName evidence="1">Uncharacterized protein</fullName>
    </submittedName>
</protein>
<dbReference type="AlphaFoldDB" id="A0AAV1T2N9"/>
<comment type="caution">
    <text evidence="1">The sequence shown here is derived from an EMBL/GenBank/DDBJ whole genome shotgun (WGS) entry which is preliminary data.</text>
</comment>
<dbReference type="EMBL" id="CAKLBY020000003">
    <property type="protein sequence ID" value="CAK7893143.1"/>
    <property type="molecule type" value="Genomic_DNA"/>
</dbReference>
<reference evidence="1" key="1">
    <citation type="submission" date="2024-01" db="EMBL/GenBank/DDBJ databases">
        <authorList>
            <person name="Webb A."/>
        </authorList>
    </citation>
    <scope>NUCLEOTIDE SEQUENCE</scope>
    <source>
        <strain evidence="1">Pm1</strain>
    </source>
</reference>
<sequence>MGATRDSIVLTALMPPGGYGVEMKRWSPHGPVVDDDCRVYVSMACIEWAYICFSFHKLVYLGRVATVLNQLHRVSNCLIVPRPKRCQTSKLIRVSTLQSTLHPV</sequence>
<proteinExistence type="predicted"/>
<evidence type="ECO:0000313" key="2">
    <source>
        <dbReference type="Proteomes" id="UP001162060"/>
    </source>
</evidence>
<accession>A0AAV1T2N9</accession>
<evidence type="ECO:0000313" key="1">
    <source>
        <dbReference type="EMBL" id="CAK7893143.1"/>
    </source>
</evidence>